<keyword evidence="3" id="KW-1185">Reference proteome</keyword>
<gene>
    <name evidence="2" type="ordered locus">AciX8_0096</name>
</gene>
<proteinExistence type="predicted"/>
<protein>
    <submittedName>
        <fullName evidence="2">Uncharacterized protein</fullName>
    </submittedName>
</protein>
<dbReference type="STRING" id="682795.AciX8_0096"/>
<dbReference type="AlphaFoldDB" id="G8NXV9"/>
<accession>G8NXV9</accession>
<sequence length="93" mass="10536">MLLFLLVIPEGNLLPTRSGNTAAGNRSNEHKGRHGSNSVQLEGNLKAFVFVQRMRQLIPDNRTTRIEVFSVHLSQARPSNVTFPNSFCLRERF</sequence>
<reference evidence="2 3" key="1">
    <citation type="submission" date="2011-11" db="EMBL/GenBank/DDBJ databases">
        <title>Complete sequence of Granulicella mallensis MP5ACTX8.</title>
        <authorList>
            <consortium name="US DOE Joint Genome Institute"/>
            <person name="Lucas S."/>
            <person name="Copeland A."/>
            <person name="Lapidus A."/>
            <person name="Cheng J.-F."/>
            <person name="Goodwin L."/>
            <person name="Pitluck S."/>
            <person name="Peters L."/>
            <person name="Lu M."/>
            <person name="Detter J.C."/>
            <person name="Han C."/>
            <person name="Tapia R."/>
            <person name="Land M."/>
            <person name="Hauser L."/>
            <person name="Kyrpides N."/>
            <person name="Ivanova N."/>
            <person name="Mikhailova N."/>
            <person name="Pagani I."/>
            <person name="Rawat S."/>
            <person name="Mannisto M."/>
            <person name="Haggblom M."/>
            <person name="Woyke T."/>
        </authorList>
    </citation>
    <scope>NUCLEOTIDE SEQUENCE [LARGE SCALE GENOMIC DNA]</scope>
    <source>
        <strain evidence="3">ATCC BAA-1857 / DSM 23137 / MP5ACTX8</strain>
    </source>
</reference>
<feature type="region of interest" description="Disordered" evidence="1">
    <location>
        <begin position="16"/>
        <end position="38"/>
    </location>
</feature>
<dbReference type="HOGENOM" id="CLU_2395580_0_0_0"/>
<evidence type="ECO:0000256" key="1">
    <source>
        <dbReference type="SAM" id="MobiDB-lite"/>
    </source>
</evidence>
<organism evidence="2 3">
    <name type="scientific">Granulicella mallensis (strain ATCC BAA-1857 / DSM 23137 / MP5ACTX8)</name>
    <dbReference type="NCBI Taxonomy" id="682795"/>
    <lineage>
        <taxon>Bacteria</taxon>
        <taxon>Pseudomonadati</taxon>
        <taxon>Acidobacteriota</taxon>
        <taxon>Terriglobia</taxon>
        <taxon>Terriglobales</taxon>
        <taxon>Acidobacteriaceae</taxon>
        <taxon>Granulicella</taxon>
    </lineage>
</organism>
<evidence type="ECO:0000313" key="2">
    <source>
        <dbReference type="EMBL" id="AEU34454.1"/>
    </source>
</evidence>
<dbReference type="EMBL" id="CP003130">
    <property type="protein sequence ID" value="AEU34454.1"/>
    <property type="molecule type" value="Genomic_DNA"/>
</dbReference>
<feature type="compositionally biased region" description="Polar residues" evidence="1">
    <location>
        <begin position="16"/>
        <end position="26"/>
    </location>
</feature>
<name>G8NXV9_GRAMM</name>
<evidence type="ECO:0000313" key="3">
    <source>
        <dbReference type="Proteomes" id="UP000007113"/>
    </source>
</evidence>
<dbReference type="Proteomes" id="UP000007113">
    <property type="component" value="Chromosome"/>
</dbReference>
<dbReference type="KEGG" id="gma:AciX8_0096"/>